<gene>
    <name evidence="1" type="ORF">PEVE_00003133</name>
</gene>
<comment type="caution">
    <text evidence="1">The sequence shown here is derived from an EMBL/GenBank/DDBJ whole genome shotgun (WGS) entry which is preliminary data.</text>
</comment>
<dbReference type="EMBL" id="CALNXI010001187">
    <property type="protein sequence ID" value="CAH3159272.1"/>
    <property type="molecule type" value="Genomic_DNA"/>
</dbReference>
<protein>
    <recommendedName>
        <fullName evidence="3">Endonuclease/exonuclease/phosphatase domain-containing protein</fullName>
    </recommendedName>
</protein>
<evidence type="ECO:0000313" key="2">
    <source>
        <dbReference type="Proteomes" id="UP001159427"/>
    </source>
</evidence>
<organism evidence="1 2">
    <name type="scientific">Porites evermanni</name>
    <dbReference type="NCBI Taxonomy" id="104178"/>
    <lineage>
        <taxon>Eukaryota</taxon>
        <taxon>Metazoa</taxon>
        <taxon>Cnidaria</taxon>
        <taxon>Anthozoa</taxon>
        <taxon>Hexacorallia</taxon>
        <taxon>Scleractinia</taxon>
        <taxon>Fungiina</taxon>
        <taxon>Poritidae</taxon>
        <taxon>Porites</taxon>
    </lineage>
</organism>
<dbReference type="Gene3D" id="3.60.10.10">
    <property type="entry name" value="Endonuclease/exonuclease/phosphatase"/>
    <property type="match status" value="1"/>
</dbReference>
<accession>A0ABN8Q8H8</accession>
<dbReference type="InterPro" id="IPR036691">
    <property type="entry name" value="Endo/exonu/phosph_ase_sf"/>
</dbReference>
<evidence type="ECO:0008006" key="3">
    <source>
        <dbReference type="Google" id="ProtNLM"/>
    </source>
</evidence>
<evidence type="ECO:0000313" key="1">
    <source>
        <dbReference type="EMBL" id="CAH3159272.1"/>
    </source>
</evidence>
<name>A0ABN8Q8H8_9CNID</name>
<proteinExistence type="predicted"/>
<sequence>MQELNNCLIDKSELTSLIIGGDWNCTLSKKDKIGGAPWKLSSYRNLILTTMEMFDLVDIQRMRHPKLRKFTYESKSLKLKSRIDFFLIAKNLSGDVKNSEIYHAIAPDHDAIYISFSWSNKSPRGPGLWKFNNTLLNDIQYVSTVRDTYAQACSYYSHVSDKRLFWELMKMEIRSVTISFSKCKAKRISNREQELRRRIDQLDVIICENFSSPYIDGVLREYDGLKTELKSIYEEKGKQTMFRAKCRWIENGERPTKYFFNLEKSNYNKKTISEL</sequence>
<dbReference type="SUPFAM" id="SSF56219">
    <property type="entry name" value="DNase I-like"/>
    <property type="match status" value="1"/>
</dbReference>
<dbReference type="Proteomes" id="UP001159427">
    <property type="component" value="Unassembled WGS sequence"/>
</dbReference>
<reference evidence="1 2" key="1">
    <citation type="submission" date="2022-05" db="EMBL/GenBank/DDBJ databases">
        <authorList>
            <consortium name="Genoscope - CEA"/>
            <person name="William W."/>
        </authorList>
    </citation>
    <scope>NUCLEOTIDE SEQUENCE [LARGE SCALE GENOMIC DNA]</scope>
</reference>
<keyword evidence="2" id="KW-1185">Reference proteome</keyword>